<dbReference type="Pfam" id="PF05930">
    <property type="entry name" value="Phage_AlpA"/>
    <property type="match status" value="1"/>
</dbReference>
<dbReference type="PANTHER" id="PTHR36154:SF1">
    <property type="entry name" value="DNA-BINDING TRANSCRIPTIONAL ACTIVATOR ALPA"/>
    <property type="match status" value="1"/>
</dbReference>
<dbReference type="RefSeq" id="WP_200621019.1">
    <property type="nucleotide sequence ID" value="NZ_CAJNAU010000068.1"/>
</dbReference>
<name>A0ABN7MMJ6_9BURK</name>
<evidence type="ECO:0008006" key="3">
    <source>
        <dbReference type="Google" id="ProtNLM"/>
    </source>
</evidence>
<comment type="caution">
    <text evidence="1">The sequence shown here is derived from an EMBL/GenBank/DDBJ whole genome shotgun (WGS) entry which is preliminary data.</text>
</comment>
<keyword evidence="2" id="KW-1185">Reference proteome</keyword>
<evidence type="ECO:0000313" key="1">
    <source>
        <dbReference type="EMBL" id="CAE6816623.1"/>
    </source>
</evidence>
<reference evidence="1 2" key="1">
    <citation type="submission" date="2021-02" db="EMBL/GenBank/DDBJ databases">
        <authorList>
            <person name="Vanwijnsberghe S."/>
        </authorList>
    </citation>
    <scope>NUCLEOTIDE SEQUENCE [LARGE SCALE GENOMIC DNA]</scope>
    <source>
        <strain evidence="1 2">R-69658</strain>
    </source>
</reference>
<dbReference type="EMBL" id="CAJNAU010000068">
    <property type="protein sequence ID" value="CAE6816623.1"/>
    <property type="molecule type" value="Genomic_DNA"/>
</dbReference>
<proteinExistence type="predicted"/>
<dbReference type="Proteomes" id="UP000674425">
    <property type="component" value="Unassembled WGS sequence"/>
</dbReference>
<evidence type="ECO:0000313" key="2">
    <source>
        <dbReference type="Proteomes" id="UP000674425"/>
    </source>
</evidence>
<dbReference type="PANTHER" id="PTHR36154">
    <property type="entry name" value="DNA-BINDING TRANSCRIPTIONAL ACTIVATOR ALPA"/>
    <property type="match status" value="1"/>
</dbReference>
<sequence>MHEQIQTARTILRRKQVEAVTGLSRSTIYQRIKDKTFPPAVQLGARAVGWRAGDIDAFLTNPAGYRAGDTQ</sequence>
<accession>A0ABN7MMJ6</accession>
<gene>
    <name evidence="1" type="ORF">R69658_05656</name>
</gene>
<dbReference type="Gene3D" id="1.10.238.160">
    <property type="match status" value="1"/>
</dbReference>
<dbReference type="InterPro" id="IPR052931">
    <property type="entry name" value="Prophage_regulatory_activator"/>
</dbReference>
<dbReference type="InterPro" id="IPR010260">
    <property type="entry name" value="AlpA"/>
</dbReference>
<protein>
    <recommendedName>
        <fullName evidence="3">Transcriptional regulator, AlpA family</fullName>
    </recommendedName>
</protein>
<organism evidence="1 2">
    <name type="scientific">Paraburkholderia aspalathi</name>
    <dbReference type="NCBI Taxonomy" id="1324617"/>
    <lineage>
        <taxon>Bacteria</taxon>
        <taxon>Pseudomonadati</taxon>
        <taxon>Pseudomonadota</taxon>
        <taxon>Betaproteobacteria</taxon>
        <taxon>Burkholderiales</taxon>
        <taxon>Burkholderiaceae</taxon>
        <taxon>Paraburkholderia</taxon>
    </lineage>
</organism>